<dbReference type="PANTHER" id="PTHR12526:SF637">
    <property type="entry name" value="GLYCOSYLTRANSFERASE EPSF-RELATED"/>
    <property type="match status" value="1"/>
</dbReference>
<evidence type="ECO:0000313" key="3">
    <source>
        <dbReference type="EMBL" id="RAI74724.1"/>
    </source>
</evidence>
<organism evidence="3 4">
    <name type="scientific">Spirosoma telluris</name>
    <dbReference type="NCBI Taxonomy" id="2183553"/>
    <lineage>
        <taxon>Bacteria</taxon>
        <taxon>Pseudomonadati</taxon>
        <taxon>Bacteroidota</taxon>
        <taxon>Cytophagia</taxon>
        <taxon>Cytophagales</taxon>
        <taxon>Cytophagaceae</taxon>
        <taxon>Spirosoma</taxon>
    </lineage>
</organism>
<protein>
    <recommendedName>
        <fullName evidence="5">Glycosyltransferase</fullName>
    </recommendedName>
</protein>
<proteinExistence type="predicted"/>
<dbReference type="SUPFAM" id="SSF53756">
    <property type="entry name" value="UDP-Glycosyltransferase/glycogen phosphorylase"/>
    <property type="match status" value="1"/>
</dbReference>
<dbReference type="Pfam" id="PF00534">
    <property type="entry name" value="Glycos_transf_1"/>
    <property type="match status" value="1"/>
</dbReference>
<keyword evidence="4" id="KW-1185">Reference proteome</keyword>
<evidence type="ECO:0000313" key="4">
    <source>
        <dbReference type="Proteomes" id="UP000249016"/>
    </source>
</evidence>
<dbReference type="EMBL" id="QLII01000001">
    <property type="protein sequence ID" value="RAI74724.1"/>
    <property type="molecule type" value="Genomic_DNA"/>
</dbReference>
<dbReference type="RefSeq" id="WP_111342280.1">
    <property type="nucleotide sequence ID" value="NZ_QLII01000001.1"/>
</dbReference>
<evidence type="ECO:0000259" key="1">
    <source>
        <dbReference type="Pfam" id="PF00534"/>
    </source>
</evidence>
<dbReference type="Pfam" id="PF13439">
    <property type="entry name" value="Glyco_transf_4"/>
    <property type="match status" value="1"/>
</dbReference>
<evidence type="ECO:0008006" key="5">
    <source>
        <dbReference type="Google" id="ProtNLM"/>
    </source>
</evidence>
<reference evidence="3 4" key="1">
    <citation type="submission" date="2018-06" db="EMBL/GenBank/DDBJ databases">
        <title>Spirosoma sp. HMF3257 Genome sequencing and assembly.</title>
        <authorList>
            <person name="Kang H."/>
            <person name="Cha I."/>
            <person name="Kim H."/>
            <person name="Kang J."/>
            <person name="Joh K."/>
        </authorList>
    </citation>
    <scope>NUCLEOTIDE SEQUENCE [LARGE SCALE GENOMIC DNA]</scope>
    <source>
        <strain evidence="3 4">HMF3257</strain>
    </source>
</reference>
<evidence type="ECO:0000259" key="2">
    <source>
        <dbReference type="Pfam" id="PF13439"/>
    </source>
</evidence>
<dbReference type="AlphaFoldDB" id="A0A327NLC1"/>
<name>A0A327NLC1_9BACT</name>
<feature type="domain" description="Glycosyl transferase family 1" evidence="1">
    <location>
        <begin position="184"/>
        <end position="350"/>
    </location>
</feature>
<dbReference type="Gene3D" id="3.40.50.2000">
    <property type="entry name" value="Glycogen Phosphorylase B"/>
    <property type="match status" value="2"/>
</dbReference>
<comment type="caution">
    <text evidence="3">The sequence shown here is derived from an EMBL/GenBank/DDBJ whole genome shotgun (WGS) entry which is preliminary data.</text>
</comment>
<dbReference type="OrthoDB" id="9790710at2"/>
<dbReference type="InterPro" id="IPR028098">
    <property type="entry name" value="Glyco_trans_4-like_N"/>
</dbReference>
<feature type="domain" description="Glycosyltransferase subfamily 4-like N-terminal" evidence="2">
    <location>
        <begin position="63"/>
        <end position="179"/>
    </location>
</feature>
<dbReference type="InterPro" id="IPR001296">
    <property type="entry name" value="Glyco_trans_1"/>
</dbReference>
<sequence>MKKIKVVVVTSSISRAAGGLFDAIKDLNILLLESVDLRIYSYKDKWTDSDIEKWNGINVFLYNSSNFFQYSTNLRDDIINDNADILHVHGLWRYPHALINYWKKKTGKPVIVTPHGMLDSYIIKNQSSLKRLLGDILFARKSFQSIDYYQALSLSELDAIRNYGISKPIALIPNGINLNSSIKPIKTKDEKKRLLFLGRLHPKKGVDLLINAIGEIALQYPELLGNWVVDIVGWSQEGFDLELKSIVKQYSLENIVIFHGGLFDSDKIAMYQKADGYILPSHGEGLPMTILEAWTYNLPVIMTSFCNLPEGFEVEAALEIENNQQSVKEGLIQFLNMSDDERIKMGQRGYDLVKESFTWASAARKMLDFYYYILDNNKKIDFLY</sequence>
<dbReference type="PANTHER" id="PTHR12526">
    <property type="entry name" value="GLYCOSYLTRANSFERASE"/>
    <property type="match status" value="1"/>
</dbReference>
<accession>A0A327NLC1</accession>
<gene>
    <name evidence="3" type="ORF">HMF3257_11455</name>
</gene>
<dbReference type="GO" id="GO:0016757">
    <property type="term" value="F:glycosyltransferase activity"/>
    <property type="evidence" value="ECO:0007669"/>
    <property type="project" value="InterPro"/>
</dbReference>
<dbReference type="Proteomes" id="UP000249016">
    <property type="component" value="Unassembled WGS sequence"/>
</dbReference>